<gene>
    <name evidence="1" type="ORF">FRX31_018408</name>
</gene>
<dbReference type="InterPro" id="IPR046960">
    <property type="entry name" value="PPR_At4g14850-like_plant"/>
</dbReference>
<dbReference type="Pfam" id="PF20431">
    <property type="entry name" value="E_motif"/>
    <property type="match status" value="1"/>
</dbReference>
<dbReference type="AlphaFoldDB" id="A0A7J6W3P8"/>
<dbReference type="OrthoDB" id="185373at2759"/>
<dbReference type="InterPro" id="IPR011990">
    <property type="entry name" value="TPR-like_helical_dom_sf"/>
</dbReference>
<reference evidence="1 2" key="1">
    <citation type="submission" date="2020-06" db="EMBL/GenBank/DDBJ databases">
        <title>Transcriptomic and genomic resources for Thalictrum thalictroides and T. hernandezii: Facilitating candidate gene discovery in an emerging model plant lineage.</title>
        <authorList>
            <person name="Arias T."/>
            <person name="Riano-Pachon D.M."/>
            <person name="Di Stilio V.S."/>
        </authorList>
    </citation>
    <scope>NUCLEOTIDE SEQUENCE [LARGE SCALE GENOMIC DNA]</scope>
    <source>
        <strain evidence="2">cv. WT478/WT964</strain>
        <tissue evidence="1">Leaves</tissue>
    </source>
</reference>
<organism evidence="1 2">
    <name type="scientific">Thalictrum thalictroides</name>
    <name type="common">Rue-anemone</name>
    <name type="synonym">Anemone thalictroides</name>
    <dbReference type="NCBI Taxonomy" id="46969"/>
    <lineage>
        <taxon>Eukaryota</taxon>
        <taxon>Viridiplantae</taxon>
        <taxon>Streptophyta</taxon>
        <taxon>Embryophyta</taxon>
        <taxon>Tracheophyta</taxon>
        <taxon>Spermatophyta</taxon>
        <taxon>Magnoliopsida</taxon>
        <taxon>Ranunculales</taxon>
        <taxon>Ranunculaceae</taxon>
        <taxon>Thalictroideae</taxon>
        <taxon>Thalictrum</taxon>
    </lineage>
</organism>
<proteinExistence type="predicted"/>
<evidence type="ECO:0000313" key="1">
    <source>
        <dbReference type="EMBL" id="KAF5192004.1"/>
    </source>
</evidence>
<protein>
    <submittedName>
        <fullName evidence="1">Pentatricopeptide repeat-containing protein</fullName>
    </submittedName>
</protein>
<dbReference type="EMBL" id="JABWDY010022023">
    <property type="protein sequence ID" value="KAF5192004.1"/>
    <property type="molecule type" value="Genomic_DNA"/>
</dbReference>
<name>A0A7J6W3P8_THATH</name>
<dbReference type="GO" id="GO:0003723">
    <property type="term" value="F:RNA binding"/>
    <property type="evidence" value="ECO:0007669"/>
    <property type="project" value="InterPro"/>
</dbReference>
<accession>A0A7J6W3P8</accession>
<comment type="caution">
    <text evidence="1">The sequence shown here is derived from an EMBL/GenBank/DDBJ whole genome shotgun (WGS) entry which is preliminary data.</text>
</comment>
<dbReference type="PANTHER" id="PTHR47926">
    <property type="entry name" value="PENTATRICOPEPTIDE REPEAT-CONTAINING PROTEIN"/>
    <property type="match status" value="1"/>
</dbReference>
<feature type="non-terminal residue" evidence="1">
    <location>
        <position position="180"/>
    </location>
</feature>
<evidence type="ECO:0000313" key="2">
    <source>
        <dbReference type="Proteomes" id="UP000554482"/>
    </source>
</evidence>
<dbReference type="Gene3D" id="1.25.40.10">
    <property type="entry name" value="Tetratricopeptide repeat domain"/>
    <property type="match status" value="1"/>
</dbReference>
<dbReference type="InterPro" id="IPR046848">
    <property type="entry name" value="E_motif"/>
</dbReference>
<sequence length="180" mass="20502">MRSEYGISPDVEYYACLVDNLARAGWLNEAYTLIKSMPMQPDDCVWVALLSGCQIHGNVPLAEVAARHLVELKPQHSGYHVLLSNIYTDASGQKDAAHVRTVMKDMGVKKFPGYSWIEVNGEFHTFLTADKTHEQRQVIYFTLDGLTKRLLTELGLLINYLKEATHGKFHFLLQRIYQSE</sequence>
<dbReference type="GO" id="GO:0009451">
    <property type="term" value="P:RNA modification"/>
    <property type="evidence" value="ECO:0007669"/>
    <property type="project" value="InterPro"/>
</dbReference>
<dbReference type="Proteomes" id="UP000554482">
    <property type="component" value="Unassembled WGS sequence"/>
</dbReference>
<dbReference type="PANTHER" id="PTHR47926:SF452">
    <property type="entry name" value="PENTATRICOPEPTIDE REPEAT-CONTAINING PROTEIN"/>
    <property type="match status" value="1"/>
</dbReference>
<keyword evidence="2" id="KW-1185">Reference proteome</keyword>